<feature type="chain" id="PRO_5045838451" description="Phosphate-selective porin O/P" evidence="1">
    <location>
        <begin position="19"/>
        <end position="392"/>
    </location>
</feature>
<sequence>MKRLTLLFSILLVSLASAQTQQDSITFDPQKQLNAAQRLLSGNYGKAVTVGAYGELTYNQPEANNGELDVQRLVLLFGYKFNDKTQFITEVEFEHVEEVFVEQAFVNYAIAPNVSLRGGLMLIPMGIVNEFHEPTTFNGVERPAIDNAIVPTTWREIGIGVTGRFNEISLGYQAYVFNGFKSTAFDGEGGVSGFLKGSNGLRGGRQKAIKSTVDSPTLSTKFDYYGIPGLRLGLAGYFGKTQAEDDVEEIDGANIGISMIGLDARYAFQRFTARGQFIHATLSDTEAYNNLTGRDLGSALQGWYLEGAYNLLSQEKQQKLFAFLRYEQYDTHADTDGALVQNDAYNRTDVTTGLSYHIAPGVVLKGDYQFRDNAVSGGDVPNRLNFGIGVWF</sequence>
<evidence type="ECO:0000256" key="1">
    <source>
        <dbReference type="SAM" id="SignalP"/>
    </source>
</evidence>
<name>A0ABT0QEC5_9FLAO</name>
<dbReference type="RefSeq" id="WP_099565601.1">
    <property type="nucleotide sequence ID" value="NZ_JAMFLZ010000002.1"/>
</dbReference>
<accession>A0ABT0QEC5</accession>
<organism evidence="2 3">
    <name type="scientific">Jejuia spongiicola</name>
    <dbReference type="NCBI Taxonomy" id="2942207"/>
    <lineage>
        <taxon>Bacteria</taxon>
        <taxon>Pseudomonadati</taxon>
        <taxon>Bacteroidota</taxon>
        <taxon>Flavobacteriia</taxon>
        <taxon>Flavobacteriales</taxon>
        <taxon>Flavobacteriaceae</taxon>
        <taxon>Jejuia</taxon>
    </lineage>
</organism>
<dbReference type="InterPro" id="IPR023614">
    <property type="entry name" value="Porin_dom_sf"/>
</dbReference>
<evidence type="ECO:0000313" key="3">
    <source>
        <dbReference type="Proteomes" id="UP001165381"/>
    </source>
</evidence>
<proteinExistence type="predicted"/>
<keyword evidence="3" id="KW-1185">Reference proteome</keyword>
<dbReference type="EMBL" id="JAMFLZ010000002">
    <property type="protein sequence ID" value="MCL6294589.1"/>
    <property type="molecule type" value="Genomic_DNA"/>
</dbReference>
<gene>
    <name evidence="2" type="ORF">M3P09_06260</name>
</gene>
<dbReference type="Gene3D" id="2.40.160.10">
    <property type="entry name" value="Porin"/>
    <property type="match status" value="1"/>
</dbReference>
<dbReference type="Proteomes" id="UP001165381">
    <property type="component" value="Unassembled WGS sequence"/>
</dbReference>
<comment type="caution">
    <text evidence="2">The sequence shown here is derived from an EMBL/GenBank/DDBJ whole genome shotgun (WGS) entry which is preliminary data.</text>
</comment>
<evidence type="ECO:0008006" key="4">
    <source>
        <dbReference type="Google" id="ProtNLM"/>
    </source>
</evidence>
<reference evidence="2" key="1">
    <citation type="submission" date="2022-05" db="EMBL/GenBank/DDBJ databases">
        <authorList>
            <person name="Park J.-S."/>
        </authorList>
    </citation>
    <scope>NUCLEOTIDE SEQUENCE</scope>
    <source>
        <strain evidence="2">2012CJ34-3</strain>
    </source>
</reference>
<evidence type="ECO:0000313" key="2">
    <source>
        <dbReference type="EMBL" id="MCL6294589.1"/>
    </source>
</evidence>
<protein>
    <recommendedName>
        <fullName evidence="4">Phosphate-selective porin O/P</fullName>
    </recommendedName>
</protein>
<dbReference type="SUPFAM" id="SSF56935">
    <property type="entry name" value="Porins"/>
    <property type="match status" value="1"/>
</dbReference>
<keyword evidence="1" id="KW-0732">Signal</keyword>
<feature type="signal peptide" evidence="1">
    <location>
        <begin position="1"/>
        <end position="18"/>
    </location>
</feature>